<name>A0ACB9BXJ6_9ASTR</name>
<sequence length="69" mass="7960">MVQNDTRRSPKFWVFVCSTRDKETRKEDKLLNNKFKIGFFSIKIIIVNSQGHQQSLANKIQGNSSSLSD</sequence>
<evidence type="ECO:0000313" key="2">
    <source>
        <dbReference type="Proteomes" id="UP001056120"/>
    </source>
</evidence>
<accession>A0ACB9BXJ6</accession>
<dbReference type="EMBL" id="CM042039">
    <property type="protein sequence ID" value="KAI3726700.1"/>
    <property type="molecule type" value="Genomic_DNA"/>
</dbReference>
<comment type="caution">
    <text evidence="1">The sequence shown here is derived from an EMBL/GenBank/DDBJ whole genome shotgun (WGS) entry which is preliminary data.</text>
</comment>
<reference evidence="1 2" key="2">
    <citation type="journal article" date="2022" name="Mol. Ecol. Resour.">
        <title>The genomes of chicory, endive, great burdock and yacon provide insights into Asteraceae paleo-polyploidization history and plant inulin production.</title>
        <authorList>
            <person name="Fan W."/>
            <person name="Wang S."/>
            <person name="Wang H."/>
            <person name="Wang A."/>
            <person name="Jiang F."/>
            <person name="Liu H."/>
            <person name="Zhao H."/>
            <person name="Xu D."/>
            <person name="Zhang Y."/>
        </authorList>
    </citation>
    <scope>NUCLEOTIDE SEQUENCE [LARGE SCALE GENOMIC DNA]</scope>
    <source>
        <strain evidence="2">cv. Yunnan</strain>
        <tissue evidence="1">Leaves</tissue>
    </source>
</reference>
<proteinExistence type="predicted"/>
<organism evidence="1 2">
    <name type="scientific">Smallanthus sonchifolius</name>
    <dbReference type="NCBI Taxonomy" id="185202"/>
    <lineage>
        <taxon>Eukaryota</taxon>
        <taxon>Viridiplantae</taxon>
        <taxon>Streptophyta</taxon>
        <taxon>Embryophyta</taxon>
        <taxon>Tracheophyta</taxon>
        <taxon>Spermatophyta</taxon>
        <taxon>Magnoliopsida</taxon>
        <taxon>eudicotyledons</taxon>
        <taxon>Gunneridae</taxon>
        <taxon>Pentapetalae</taxon>
        <taxon>asterids</taxon>
        <taxon>campanulids</taxon>
        <taxon>Asterales</taxon>
        <taxon>Asteraceae</taxon>
        <taxon>Asteroideae</taxon>
        <taxon>Heliantheae alliance</taxon>
        <taxon>Millerieae</taxon>
        <taxon>Smallanthus</taxon>
    </lineage>
</organism>
<gene>
    <name evidence="1" type="ORF">L1987_66500</name>
</gene>
<protein>
    <submittedName>
        <fullName evidence="1">Uncharacterized protein</fullName>
    </submittedName>
</protein>
<keyword evidence="2" id="KW-1185">Reference proteome</keyword>
<dbReference type="Proteomes" id="UP001056120">
    <property type="component" value="Linkage Group LG22"/>
</dbReference>
<reference evidence="2" key="1">
    <citation type="journal article" date="2022" name="Mol. Ecol. Resour.">
        <title>The genomes of chicory, endive, great burdock and yacon provide insights into Asteraceae palaeo-polyploidization history and plant inulin production.</title>
        <authorList>
            <person name="Fan W."/>
            <person name="Wang S."/>
            <person name="Wang H."/>
            <person name="Wang A."/>
            <person name="Jiang F."/>
            <person name="Liu H."/>
            <person name="Zhao H."/>
            <person name="Xu D."/>
            <person name="Zhang Y."/>
        </authorList>
    </citation>
    <scope>NUCLEOTIDE SEQUENCE [LARGE SCALE GENOMIC DNA]</scope>
    <source>
        <strain evidence="2">cv. Yunnan</strain>
    </source>
</reference>
<evidence type="ECO:0000313" key="1">
    <source>
        <dbReference type="EMBL" id="KAI3726700.1"/>
    </source>
</evidence>